<accession>A0A8T2USJ3</accession>
<feature type="compositionally biased region" description="Polar residues" evidence="1">
    <location>
        <begin position="125"/>
        <end position="134"/>
    </location>
</feature>
<organism evidence="2 3">
    <name type="scientific">Ceratopteris richardii</name>
    <name type="common">Triangle waterfern</name>
    <dbReference type="NCBI Taxonomy" id="49495"/>
    <lineage>
        <taxon>Eukaryota</taxon>
        <taxon>Viridiplantae</taxon>
        <taxon>Streptophyta</taxon>
        <taxon>Embryophyta</taxon>
        <taxon>Tracheophyta</taxon>
        <taxon>Polypodiopsida</taxon>
        <taxon>Polypodiidae</taxon>
        <taxon>Polypodiales</taxon>
        <taxon>Pteridineae</taxon>
        <taxon>Pteridaceae</taxon>
        <taxon>Parkerioideae</taxon>
        <taxon>Ceratopteris</taxon>
    </lineage>
</organism>
<dbReference type="Proteomes" id="UP000825935">
    <property type="component" value="Chromosome 5"/>
</dbReference>
<proteinExistence type="predicted"/>
<comment type="caution">
    <text evidence="2">The sequence shown here is derived from an EMBL/GenBank/DDBJ whole genome shotgun (WGS) entry which is preliminary data.</text>
</comment>
<evidence type="ECO:0000313" key="2">
    <source>
        <dbReference type="EMBL" id="KAH7436753.1"/>
    </source>
</evidence>
<dbReference type="AlphaFoldDB" id="A0A8T2USJ3"/>
<feature type="compositionally biased region" description="Polar residues" evidence="1">
    <location>
        <begin position="109"/>
        <end position="118"/>
    </location>
</feature>
<keyword evidence="3" id="KW-1185">Reference proteome</keyword>
<gene>
    <name evidence="2" type="ORF">KP509_05G034700</name>
</gene>
<name>A0A8T2USJ3_CERRI</name>
<feature type="region of interest" description="Disordered" evidence="1">
    <location>
        <begin position="109"/>
        <end position="134"/>
    </location>
</feature>
<sequence>MPPLSPRSVQRIAMAVGSGADNRANDDLHAREPTSMAILSSDQMIALQVDSITESCSAAELLARAPSSTSAMSDKLPFSDRETSNNPPVSAKIVAEQQSRSNVSSFVSGVNITPSQRSPAHDSESSGSGDMQLKTRSNKSSLILAATCRSKAFSRPPRLDIKGFRPSSSIAAFATCNSKCPSSPVTELPSCNSNQTSPNIVDFSQHSSKTLTESHQFVSRFGSMLSPNPTIKQIADAMVLTPPPTVSMEEEIRTIYDHKPFADDTLWNLL</sequence>
<dbReference type="EMBL" id="CM035410">
    <property type="protein sequence ID" value="KAH7436753.1"/>
    <property type="molecule type" value="Genomic_DNA"/>
</dbReference>
<evidence type="ECO:0000256" key="1">
    <source>
        <dbReference type="SAM" id="MobiDB-lite"/>
    </source>
</evidence>
<feature type="region of interest" description="Disordered" evidence="1">
    <location>
        <begin position="64"/>
        <end position="87"/>
    </location>
</feature>
<protein>
    <submittedName>
        <fullName evidence="2">Uncharacterized protein</fullName>
    </submittedName>
</protein>
<reference evidence="2" key="1">
    <citation type="submission" date="2021-08" db="EMBL/GenBank/DDBJ databases">
        <title>WGS assembly of Ceratopteris richardii.</title>
        <authorList>
            <person name="Marchant D.B."/>
            <person name="Chen G."/>
            <person name="Jenkins J."/>
            <person name="Shu S."/>
            <person name="Leebens-Mack J."/>
            <person name="Grimwood J."/>
            <person name="Schmutz J."/>
            <person name="Soltis P."/>
            <person name="Soltis D."/>
            <person name="Chen Z.-H."/>
        </authorList>
    </citation>
    <scope>NUCLEOTIDE SEQUENCE</scope>
    <source>
        <strain evidence="2">Whitten #5841</strain>
        <tissue evidence="2">Leaf</tissue>
    </source>
</reference>
<evidence type="ECO:0000313" key="3">
    <source>
        <dbReference type="Proteomes" id="UP000825935"/>
    </source>
</evidence>